<name>A0A0A9YZW8_LYGHE</name>
<protein>
    <submittedName>
        <fullName evidence="15">Acyl-CoA desaturase</fullName>
    </submittedName>
</protein>
<proteinExistence type="inferred from homology"/>
<dbReference type="Pfam" id="PF00487">
    <property type="entry name" value="FA_desaturase"/>
    <property type="match status" value="1"/>
</dbReference>
<evidence type="ECO:0000256" key="12">
    <source>
        <dbReference type="RuleBase" id="RU000581"/>
    </source>
</evidence>
<comment type="similarity">
    <text evidence="2 12">Belongs to the fatty acid desaturase type 1 family.</text>
</comment>
<reference evidence="15" key="2">
    <citation type="submission" date="2014-07" db="EMBL/GenBank/DDBJ databases">
        <authorList>
            <person name="Hull J."/>
        </authorList>
    </citation>
    <scope>NUCLEOTIDE SEQUENCE</scope>
</reference>
<comment type="domain">
    <text evidence="12">The histidine box domains are involved in binding the catalytic metal ions.</text>
</comment>
<evidence type="ECO:0000256" key="2">
    <source>
        <dbReference type="ARBA" id="ARBA00009295"/>
    </source>
</evidence>
<dbReference type="PANTHER" id="PTHR11351">
    <property type="entry name" value="ACYL-COA DESATURASE"/>
    <property type="match status" value="1"/>
</dbReference>
<reference evidence="15" key="1">
    <citation type="journal article" date="2014" name="PLoS ONE">
        <title>Transcriptome-Based Identification of ABC Transporters in the Western Tarnished Plant Bug Lygus hesperus.</title>
        <authorList>
            <person name="Hull J.J."/>
            <person name="Chaney K."/>
            <person name="Geib S.M."/>
            <person name="Fabrick J.A."/>
            <person name="Brent C.S."/>
            <person name="Walsh D."/>
            <person name="Lavine L.C."/>
        </authorList>
    </citation>
    <scope>NUCLEOTIDE SEQUENCE</scope>
</reference>
<dbReference type="InterPro" id="IPR005804">
    <property type="entry name" value="FA_desaturase_dom"/>
</dbReference>
<evidence type="ECO:0000256" key="4">
    <source>
        <dbReference type="ARBA" id="ARBA00022692"/>
    </source>
</evidence>
<sequence length="383" mass="45148">MTTSLNKMAPLSLDSEPELNKKKETKIYPELCNECNKSDENKREKQEIIWFNVFAFIIAHIIWSQYFLHFWLTLDWPTYIFTWVWVLFSIMGISAGVHRLWSHKSYKANAPLRFLLMLCNSAFFSNCIYAFVRDHRVHHKYTDTDADPHNSKRGFFYCHMGWLMVKRLPLTKKRIKEIDMSDIEQDKIAMFQKDYYYILMPLFTFILPTLIPFYFWGKDPWEAFCVCGVVRIVTSLHGLFTVNSFAHMWGSQPYDNKTTTSRQNPFVAFWTCGDGWHNYHHTFPWDYKASEFPYHLNLTTAFIDLFAKIGWAWDLKTVKPDVIARRAALTGDGSRLNDVPKTEKCVELSHSNIWGWDDKELTDKHKEVALILVQRGTTGQRSL</sequence>
<evidence type="ECO:0000259" key="14">
    <source>
        <dbReference type="Pfam" id="PF00487"/>
    </source>
</evidence>
<dbReference type="EMBL" id="GBHO01006986">
    <property type="protein sequence ID" value="JAG36618.1"/>
    <property type="molecule type" value="Transcribed_RNA"/>
</dbReference>
<accession>A0A0A9YZW8</accession>
<gene>
    <name evidence="15" type="primary">SCD_1</name>
    <name evidence="15" type="ORF">CM83_35008</name>
</gene>
<keyword evidence="11 12" id="KW-0275">Fatty acid biosynthesis</keyword>
<keyword evidence="4 12" id="KW-0812">Transmembrane</keyword>
<dbReference type="GO" id="GO:0004768">
    <property type="term" value="F:stearoyl-CoA 9-desaturase activity"/>
    <property type="evidence" value="ECO:0007669"/>
    <property type="project" value="TreeGrafter"/>
</dbReference>
<evidence type="ECO:0000256" key="7">
    <source>
        <dbReference type="ARBA" id="ARBA00023002"/>
    </source>
</evidence>
<evidence type="ECO:0000256" key="3">
    <source>
        <dbReference type="ARBA" id="ARBA00022516"/>
    </source>
</evidence>
<comment type="cofactor">
    <cofactor evidence="12">
        <name>Fe(2+)</name>
        <dbReference type="ChEBI" id="CHEBI:29033"/>
    </cofactor>
</comment>
<evidence type="ECO:0000256" key="6">
    <source>
        <dbReference type="ARBA" id="ARBA00022989"/>
    </source>
</evidence>
<evidence type="ECO:0000256" key="11">
    <source>
        <dbReference type="ARBA" id="ARBA00023160"/>
    </source>
</evidence>
<feature type="transmembrane region" description="Helical" evidence="13">
    <location>
        <begin position="195"/>
        <end position="215"/>
    </location>
</feature>
<keyword evidence="10 13" id="KW-0472">Membrane</keyword>
<dbReference type="AlphaFoldDB" id="A0A0A9YZW8"/>
<evidence type="ECO:0000256" key="5">
    <source>
        <dbReference type="ARBA" id="ARBA00022832"/>
    </source>
</evidence>
<feature type="transmembrane region" description="Helical" evidence="13">
    <location>
        <begin position="114"/>
        <end position="132"/>
    </location>
</feature>
<evidence type="ECO:0000256" key="10">
    <source>
        <dbReference type="ARBA" id="ARBA00023136"/>
    </source>
</evidence>
<feature type="transmembrane region" description="Helical" evidence="13">
    <location>
        <begin position="80"/>
        <end position="102"/>
    </location>
</feature>
<evidence type="ECO:0000313" key="15">
    <source>
        <dbReference type="EMBL" id="JAG36618.1"/>
    </source>
</evidence>
<evidence type="ECO:0000256" key="8">
    <source>
        <dbReference type="ARBA" id="ARBA00023004"/>
    </source>
</evidence>
<dbReference type="GO" id="GO:0005506">
    <property type="term" value="F:iron ion binding"/>
    <property type="evidence" value="ECO:0007669"/>
    <property type="project" value="TreeGrafter"/>
</dbReference>
<organism evidence="15">
    <name type="scientific">Lygus hesperus</name>
    <name type="common">Western plant bug</name>
    <dbReference type="NCBI Taxonomy" id="30085"/>
    <lineage>
        <taxon>Eukaryota</taxon>
        <taxon>Metazoa</taxon>
        <taxon>Ecdysozoa</taxon>
        <taxon>Arthropoda</taxon>
        <taxon>Hexapoda</taxon>
        <taxon>Insecta</taxon>
        <taxon>Pterygota</taxon>
        <taxon>Neoptera</taxon>
        <taxon>Paraneoptera</taxon>
        <taxon>Hemiptera</taxon>
        <taxon>Heteroptera</taxon>
        <taxon>Panheteroptera</taxon>
        <taxon>Cimicomorpha</taxon>
        <taxon>Miridae</taxon>
        <taxon>Mirini</taxon>
        <taxon>Lygus</taxon>
    </lineage>
</organism>
<feature type="transmembrane region" description="Helical" evidence="13">
    <location>
        <begin position="48"/>
        <end position="68"/>
    </location>
</feature>
<feature type="transmembrane region" description="Helical" evidence="13">
    <location>
        <begin position="154"/>
        <end position="170"/>
    </location>
</feature>
<keyword evidence="3 12" id="KW-0444">Lipid biosynthesis</keyword>
<dbReference type="GO" id="GO:0005789">
    <property type="term" value="C:endoplasmic reticulum membrane"/>
    <property type="evidence" value="ECO:0007669"/>
    <property type="project" value="TreeGrafter"/>
</dbReference>
<keyword evidence="9" id="KW-0443">Lipid metabolism</keyword>
<dbReference type="GO" id="GO:0006636">
    <property type="term" value="P:unsaturated fatty acid biosynthetic process"/>
    <property type="evidence" value="ECO:0007669"/>
    <property type="project" value="TreeGrafter"/>
</dbReference>
<dbReference type="InterPro" id="IPR015876">
    <property type="entry name" value="Acyl-CoA_DS"/>
</dbReference>
<evidence type="ECO:0000256" key="1">
    <source>
        <dbReference type="ARBA" id="ARBA00004141"/>
    </source>
</evidence>
<dbReference type="PRINTS" id="PR00075">
    <property type="entry name" value="FACDDSATRASE"/>
</dbReference>
<evidence type="ECO:0000256" key="13">
    <source>
        <dbReference type="SAM" id="Phobius"/>
    </source>
</evidence>
<keyword evidence="8" id="KW-0408">Iron</keyword>
<keyword evidence="5" id="KW-0276">Fatty acid metabolism</keyword>
<dbReference type="CDD" id="cd03505">
    <property type="entry name" value="Delta9-FADS-like"/>
    <property type="match status" value="1"/>
</dbReference>
<feature type="domain" description="Fatty acid desaturase" evidence="14">
    <location>
        <begin position="76"/>
        <end position="284"/>
    </location>
</feature>
<dbReference type="PANTHER" id="PTHR11351:SF98">
    <property type="entry name" value="RE43130P"/>
    <property type="match status" value="1"/>
</dbReference>
<keyword evidence="7 12" id="KW-0560">Oxidoreductase</keyword>
<comment type="subcellular location">
    <subcellularLocation>
        <location evidence="1">Membrane</location>
        <topology evidence="1">Multi-pass membrane protein</topology>
    </subcellularLocation>
</comment>
<keyword evidence="6 13" id="KW-1133">Transmembrane helix</keyword>
<evidence type="ECO:0000256" key="9">
    <source>
        <dbReference type="ARBA" id="ARBA00023098"/>
    </source>
</evidence>